<keyword evidence="1" id="KW-0808">Transferase</keyword>
<evidence type="ECO:0000256" key="1">
    <source>
        <dbReference type="ARBA" id="ARBA00022679"/>
    </source>
</evidence>
<evidence type="ECO:0000259" key="3">
    <source>
        <dbReference type="PROSITE" id="PS51186"/>
    </source>
</evidence>
<feature type="domain" description="N-acetyltransferase" evidence="3">
    <location>
        <begin position="18"/>
        <end position="170"/>
    </location>
</feature>
<accession>A0ABV4QLF5</accession>
<gene>
    <name evidence="4" type="ORF">SM611_31680</name>
</gene>
<evidence type="ECO:0000313" key="4">
    <source>
        <dbReference type="EMBL" id="MFA1543511.1"/>
    </source>
</evidence>
<dbReference type="InterPro" id="IPR050832">
    <property type="entry name" value="Bact_Acetyltransf"/>
</dbReference>
<keyword evidence="2" id="KW-0012">Acyltransferase</keyword>
<evidence type="ECO:0000313" key="5">
    <source>
        <dbReference type="Proteomes" id="UP001569963"/>
    </source>
</evidence>
<dbReference type="PANTHER" id="PTHR43877">
    <property type="entry name" value="AMINOALKYLPHOSPHONATE N-ACETYLTRANSFERASE-RELATED-RELATED"/>
    <property type="match status" value="1"/>
</dbReference>
<dbReference type="PANTHER" id="PTHR43877:SF2">
    <property type="entry name" value="AMINOALKYLPHOSPHONATE N-ACETYLTRANSFERASE-RELATED"/>
    <property type="match status" value="1"/>
</dbReference>
<dbReference type="Gene3D" id="3.40.630.30">
    <property type="match status" value="1"/>
</dbReference>
<dbReference type="InterPro" id="IPR000182">
    <property type="entry name" value="GNAT_dom"/>
</dbReference>
<dbReference type="RefSeq" id="WP_371954010.1">
    <property type="nucleotide sequence ID" value="NZ_JAXCEI010000019.1"/>
</dbReference>
<dbReference type="Pfam" id="PF00583">
    <property type="entry name" value="Acetyltransf_1"/>
    <property type="match status" value="1"/>
</dbReference>
<evidence type="ECO:0000256" key="2">
    <source>
        <dbReference type="ARBA" id="ARBA00023315"/>
    </source>
</evidence>
<sequence length="173" mass="19017">MINSSTRASDTPFDPRQVTLQQRAYDHPDAAALVRALFDDQVERYGYADPVEADPAVYVPPEGLFLVAYHGETPVACGGYRTHDVTAKTVEVKKMFAFSELRGSGLGRLILNELERHAAHAGFKSVILETGIRNTAALTLYVSAGYRPRSRYATGYRDPAVNRAFIKNLVPGS</sequence>
<name>A0ABV4QLF5_9ACTN</name>
<dbReference type="SUPFAM" id="SSF55729">
    <property type="entry name" value="Acyl-CoA N-acyltransferases (Nat)"/>
    <property type="match status" value="1"/>
</dbReference>
<dbReference type="InterPro" id="IPR016181">
    <property type="entry name" value="Acyl_CoA_acyltransferase"/>
</dbReference>
<dbReference type="EMBL" id="JAXCEI010000019">
    <property type="protein sequence ID" value="MFA1543511.1"/>
    <property type="molecule type" value="Genomic_DNA"/>
</dbReference>
<organism evidence="4 5">
    <name type="scientific">Actinomadura monticuli</name>
    <dbReference type="NCBI Taxonomy" id="3097367"/>
    <lineage>
        <taxon>Bacteria</taxon>
        <taxon>Bacillati</taxon>
        <taxon>Actinomycetota</taxon>
        <taxon>Actinomycetes</taxon>
        <taxon>Streptosporangiales</taxon>
        <taxon>Thermomonosporaceae</taxon>
        <taxon>Actinomadura</taxon>
    </lineage>
</organism>
<reference evidence="4 5" key="1">
    <citation type="submission" date="2023-11" db="EMBL/GenBank/DDBJ databases">
        <title>Actinomadura monticuli sp. nov., isolated from volcanic ash.</title>
        <authorList>
            <person name="Lee S.D."/>
            <person name="Yang H."/>
            <person name="Kim I.S."/>
        </authorList>
    </citation>
    <scope>NUCLEOTIDE SEQUENCE [LARGE SCALE GENOMIC DNA]</scope>
    <source>
        <strain evidence="4 5">DLS-62</strain>
    </source>
</reference>
<dbReference type="Proteomes" id="UP001569963">
    <property type="component" value="Unassembled WGS sequence"/>
</dbReference>
<comment type="caution">
    <text evidence="4">The sequence shown here is derived from an EMBL/GenBank/DDBJ whole genome shotgun (WGS) entry which is preliminary data.</text>
</comment>
<proteinExistence type="predicted"/>
<protein>
    <submittedName>
        <fullName evidence="4">GNAT family N-acetyltransferase</fullName>
    </submittedName>
</protein>
<dbReference type="CDD" id="cd04301">
    <property type="entry name" value="NAT_SF"/>
    <property type="match status" value="1"/>
</dbReference>
<keyword evidence="5" id="KW-1185">Reference proteome</keyword>
<dbReference type="PROSITE" id="PS51186">
    <property type="entry name" value="GNAT"/>
    <property type="match status" value="1"/>
</dbReference>